<protein>
    <submittedName>
        <fullName evidence="1">GlcNAc-PI de-N-acetylase</fullName>
    </submittedName>
</protein>
<dbReference type="EMBL" id="AYKH01000034">
    <property type="protein sequence ID" value="ROO25395.1"/>
    <property type="molecule type" value="Genomic_DNA"/>
</dbReference>
<comment type="caution">
    <text evidence="1">The sequence shown here is derived from an EMBL/GenBank/DDBJ whole genome shotgun (WGS) entry which is preliminary data.</text>
</comment>
<dbReference type="Pfam" id="PF02585">
    <property type="entry name" value="PIG-L"/>
    <property type="match status" value="1"/>
</dbReference>
<reference evidence="1 2" key="1">
    <citation type="submission" date="2013-10" db="EMBL/GenBank/DDBJ databases">
        <title>Salinisphaera orenii MK-B5 Genome Sequencing.</title>
        <authorList>
            <person name="Lai Q."/>
            <person name="Li C."/>
            <person name="Shao Z."/>
        </authorList>
    </citation>
    <scope>NUCLEOTIDE SEQUENCE [LARGE SCALE GENOMIC DNA]</scope>
    <source>
        <strain evidence="1 2">MK-B5</strain>
    </source>
</reference>
<dbReference type="PANTHER" id="PTHR12993">
    <property type="entry name" value="N-ACETYLGLUCOSAMINYL-PHOSPHATIDYLINOSITOL DE-N-ACETYLASE-RELATED"/>
    <property type="match status" value="1"/>
</dbReference>
<dbReference type="Gene3D" id="3.40.50.10320">
    <property type="entry name" value="LmbE-like"/>
    <property type="match status" value="1"/>
</dbReference>
<dbReference type="InterPro" id="IPR024078">
    <property type="entry name" value="LmbE-like_dom_sf"/>
</dbReference>
<proteinExistence type="predicted"/>
<dbReference type="PANTHER" id="PTHR12993:SF29">
    <property type="entry name" value="BLR3841 PROTEIN"/>
    <property type="match status" value="1"/>
</dbReference>
<gene>
    <name evidence="1" type="ORF">SAOR_12670</name>
</gene>
<dbReference type="AlphaFoldDB" id="A0A423PIL5"/>
<evidence type="ECO:0000313" key="1">
    <source>
        <dbReference type="EMBL" id="ROO25395.1"/>
    </source>
</evidence>
<dbReference type="RefSeq" id="WP_123631764.1">
    <property type="nucleotide sequence ID" value="NZ_AYKH01000034.1"/>
</dbReference>
<evidence type="ECO:0000313" key="2">
    <source>
        <dbReference type="Proteomes" id="UP000283993"/>
    </source>
</evidence>
<dbReference type="InterPro" id="IPR003737">
    <property type="entry name" value="GlcNAc_PI_deacetylase-related"/>
</dbReference>
<dbReference type="SUPFAM" id="SSF102588">
    <property type="entry name" value="LmbE-like"/>
    <property type="match status" value="1"/>
</dbReference>
<dbReference type="Proteomes" id="UP000283993">
    <property type="component" value="Unassembled WGS sequence"/>
</dbReference>
<name>A0A423PIL5_9GAMM</name>
<sequence length="222" mass="24794">MRSPLPARIARAHVVAPHPDDEAIGAFGLIVALRRRGVVVDVTLVTDGRASHPNSRRFPPARLSAARYRETRQVMRRAGVRRQDLRFLGYADGALGFDGPATTARLARDLARRPRPDLIVTPSRHDNHADHRAVARAVARAWPASIARLSYLVWPRQTPHRPRPAGRLWRRTLGARAAMKQAALRRYRTQIDAVDDDPDGFTITPALLARFGRPVEVFGSRP</sequence>
<accession>A0A423PIL5</accession>
<organism evidence="1 2">
    <name type="scientific">Salinisphaera orenii MK-B5</name>
    <dbReference type="NCBI Taxonomy" id="856730"/>
    <lineage>
        <taxon>Bacteria</taxon>
        <taxon>Pseudomonadati</taxon>
        <taxon>Pseudomonadota</taxon>
        <taxon>Gammaproteobacteria</taxon>
        <taxon>Salinisphaerales</taxon>
        <taxon>Salinisphaeraceae</taxon>
        <taxon>Salinisphaera</taxon>
    </lineage>
</organism>
<dbReference type="GO" id="GO:0016811">
    <property type="term" value="F:hydrolase activity, acting on carbon-nitrogen (but not peptide) bonds, in linear amides"/>
    <property type="evidence" value="ECO:0007669"/>
    <property type="project" value="TreeGrafter"/>
</dbReference>
<keyword evidence="2" id="KW-1185">Reference proteome</keyword>